<dbReference type="Proteomes" id="UP000002640">
    <property type="component" value="Unassembled WGS sequence"/>
</dbReference>
<dbReference type="AlphaFoldDB" id="G4YK18"/>
<gene>
    <name evidence="1" type="ORF">PHYSODRAFT_257161</name>
</gene>
<dbReference type="GeneID" id="20638835"/>
<protein>
    <recommendedName>
        <fullName evidence="3">MULE transposase domain-containing protein</fullName>
    </recommendedName>
</protein>
<evidence type="ECO:0000313" key="2">
    <source>
        <dbReference type="Proteomes" id="UP000002640"/>
    </source>
</evidence>
<dbReference type="InParanoid" id="G4YK18"/>
<dbReference type="EMBL" id="JH159151">
    <property type="protein sequence ID" value="EGZ27523.1"/>
    <property type="molecule type" value="Genomic_DNA"/>
</dbReference>
<keyword evidence="2" id="KW-1185">Reference proteome</keyword>
<evidence type="ECO:0000313" key="1">
    <source>
        <dbReference type="EMBL" id="EGZ27523.1"/>
    </source>
</evidence>
<evidence type="ECO:0008006" key="3">
    <source>
        <dbReference type="Google" id="ProtNLM"/>
    </source>
</evidence>
<accession>G4YK18</accession>
<name>G4YK18_PHYSP</name>
<dbReference type="KEGG" id="psoj:PHYSODRAFT_257161"/>
<proteinExistence type="predicted"/>
<organism evidence="1 2">
    <name type="scientific">Phytophthora sojae (strain P6497)</name>
    <name type="common">Soybean stem and root rot agent</name>
    <name type="synonym">Phytophthora megasperma f. sp. glycines</name>
    <dbReference type="NCBI Taxonomy" id="1094619"/>
    <lineage>
        <taxon>Eukaryota</taxon>
        <taxon>Sar</taxon>
        <taxon>Stramenopiles</taxon>
        <taxon>Oomycota</taxon>
        <taxon>Peronosporomycetes</taxon>
        <taxon>Peronosporales</taxon>
        <taxon>Peronosporaceae</taxon>
        <taxon>Phytophthora</taxon>
    </lineage>
</organism>
<reference evidence="1 2" key="1">
    <citation type="journal article" date="2006" name="Science">
        <title>Phytophthora genome sequences uncover evolutionary origins and mechanisms of pathogenesis.</title>
        <authorList>
            <person name="Tyler B.M."/>
            <person name="Tripathy S."/>
            <person name="Zhang X."/>
            <person name="Dehal P."/>
            <person name="Jiang R.H."/>
            <person name="Aerts A."/>
            <person name="Arredondo F.D."/>
            <person name="Baxter L."/>
            <person name="Bensasson D."/>
            <person name="Beynon J.L."/>
            <person name="Chapman J."/>
            <person name="Damasceno C.M."/>
            <person name="Dorrance A.E."/>
            <person name="Dou D."/>
            <person name="Dickerman A.W."/>
            <person name="Dubchak I.L."/>
            <person name="Garbelotto M."/>
            <person name="Gijzen M."/>
            <person name="Gordon S.G."/>
            <person name="Govers F."/>
            <person name="Grunwald N.J."/>
            <person name="Huang W."/>
            <person name="Ivors K.L."/>
            <person name="Jones R.W."/>
            <person name="Kamoun S."/>
            <person name="Krampis K."/>
            <person name="Lamour K.H."/>
            <person name="Lee M.K."/>
            <person name="McDonald W.H."/>
            <person name="Medina M."/>
            <person name="Meijer H.J."/>
            <person name="Nordberg E.K."/>
            <person name="Maclean D.J."/>
            <person name="Ospina-Giraldo M.D."/>
            <person name="Morris P.F."/>
            <person name="Phuntumart V."/>
            <person name="Putnam N.H."/>
            <person name="Rash S."/>
            <person name="Rose J.K."/>
            <person name="Sakihama Y."/>
            <person name="Salamov A.A."/>
            <person name="Savidor A."/>
            <person name="Scheuring C.F."/>
            <person name="Smith B.M."/>
            <person name="Sobral B.W."/>
            <person name="Terry A."/>
            <person name="Torto-Alalibo T.A."/>
            <person name="Win J."/>
            <person name="Xu Z."/>
            <person name="Zhang H."/>
            <person name="Grigoriev I.V."/>
            <person name="Rokhsar D.S."/>
            <person name="Boore J.L."/>
        </authorList>
    </citation>
    <scope>NUCLEOTIDE SEQUENCE [LARGE SCALE GENOMIC DNA]</scope>
    <source>
        <strain evidence="1 2">P6497</strain>
    </source>
</reference>
<dbReference type="RefSeq" id="XP_009514798.1">
    <property type="nucleotide sequence ID" value="XM_009516503.1"/>
</dbReference>
<sequence length="141" mass="15514">MRTAHQSACLSNLSLPPGMVWQRVMASMREAYPDATLSTITRQPGISIIKYTRAQVTGSDALRVIESAPLGNDLGGHPELVRLLRYLGAAVFINGTFEMVPKPSTQCLIVMVRDPGVDLYVPAMYVLMDSKQQDAYWSALN</sequence>